<accession>A0ACC2IF27</accession>
<name>A0ACC2IF27_9PLEO</name>
<organism evidence="1 2">
    <name type="scientific">Boeremia exigua</name>
    <dbReference type="NCBI Taxonomy" id="749465"/>
    <lineage>
        <taxon>Eukaryota</taxon>
        <taxon>Fungi</taxon>
        <taxon>Dikarya</taxon>
        <taxon>Ascomycota</taxon>
        <taxon>Pezizomycotina</taxon>
        <taxon>Dothideomycetes</taxon>
        <taxon>Pleosporomycetidae</taxon>
        <taxon>Pleosporales</taxon>
        <taxon>Pleosporineae</taxon>
        <taxon>Didymellaceae</taxon>
        <taxon>Boeremia</taxon>
    </lineage>
</organism>
<sequence length="309" mass="33257">MWGRAKWQARSRPRRVALAVSPPHLPVTQNRHTATMSYNAYETSYTSYGAGGGAGGGGFIPGDASQQSPGGRDKQQQDSLRPVTIKQILDAHNDAGNDSFRIDGHTVSQLTFVGQIRNISTQTTNTTYKLDDGTGSIEVKQWVDSDNIDQNDPVKAKLTEGSYCRAWGKPKIFNDRRSVGAQIIRPVEDMNEVSYHLLEATAVHLYFTRGPLGGDNAGAGTADNNGTAGQQGGGAYGNHDLGGYNPVARRVFAYLRETPQSNEGLHQQVIAANLGLESADVLRAGDDLLAGGLIYTTVDDHTWAVLEAD</sequence>
<proteinExistence type="predicted"/>
<evidence type="ECO:0000313" key="2">
    <source>
        <dbReference type="Proteomes" id="UP001153331"/>
    </source>
</evidence>
<dbReference type="Proteomes" id="UP001153331">
    <property type="component" value="Unassembled WGS sequence"/>
</dbReference>
<reference evidence="1" key="1">
    <citation type="submission" date="2022-11" db="EMBL/GenBank/DDBJ databases">
        <title>Genome Sequence of Boeremia exigua.</title>
        <authorList>
            <person name="Buettner E."/>
        </authorList>
    </citation>
    <scope>NUCLEOTIDE SEQUENCE</scope>
    <source>
        <strain evidence="1">CU02</strain>
    </source>
</reference>
<dbReference type="EMBL" id="JAPHNI010000232">
    <property type="protein sequence ID" value="KAJ8113759.1"/>
    <property type="molecule type" value="Genomic_DNA"/>
</dbReference>
<evidence type="ECO:0000313" key="1">
    <source>
        <dbReference type="EMBL" id="KAJ8113759.1"/>
    </source>
</evidence>
<gene>
    <name evidence="1" type="ORF">OPT61_g4189</name>
</gene>
<keyword evidence="2" id="KW-1185">Reference proteome</keyword>
<comment type="caution">
    <text evidence="1">The sequence shown here is derived from an EMBL/GenBank/DDBJ whole genome shotgun (WGS) entry which is preliminary data.</text>
</comment>
<protein>
    <submittedName>
        <fullName evidence="1">Uncharacterized protein</fullName>
    </submittedName>
</protein>